<protein>
    <submittedName>
        <fullName evidence="5">Adenylate kinase</fullName>
    </submittedName>
</protein>
<reference evidence="5" key="2">
    <citation type="submission" date="2013-03" db="EMBL/GenBank/DDBJ databases">
        <authorList>
            <person name="Motta M.C.M."/>
            <person name="Martins A.C.A."/>
            <person name="Preta C.M.C.C."/>
            <person name="Silva R."/>
            <person name="de Souza S.S."/>
            <person name="Klein C.C."/>
            <person name="de Almeida L.G.P."/>
            <person name="Cunha O.L."/>
            <person name="Colabardini A.C."/>
            <person name="Lima B.A."/>
            <person name="Machado C.R."/>
            <person name="Soares C.M.A."/>
            <person name="de Menezes C.B.A."/>
            <person name="Bartolomeu D.C."/>
            <person name="Grisard E.C."/>
            <person name="Fantinatti-Garboggini F."/>
            <person name="Rodrigues-Luiz G.F."/>
            <person name="Wagner G."/>
            <person name="Goldman G.H."/>
            <person name="Fietto J.L.R."/>
            <person name="Ciapina L.P."/>
            <person name="Brocchi M."/>
            <person name="Elias M.C."/>
            <person name="Goldman M.H.S."/>
            <person name="Sagot M.-F."/>
            <person name="Pereira M."/>
            <person name="Stoco P.H."/>
            <person name="Teixeira S.M.R."/>
            <person name="de Mendonca-Neto R.P."/>
            <person name="Maciel T.E.F."/>
            <person name="Mendes T.A.O."/>
            <person name="Urmenyi T.P."/>
            <person name="Teixeira M.M.G."/>
            <person name="de Camargo E.F.P."/>
            <person name="de Sousa W."/>
            <person name="Schenkman S."/>
            <person name="de Vasconcelos A.T.R."/>
        </authorList>
    </citation>
    <scope>NUCLEOTIDE SEQUENCE</scope>
</reference>
<sequence length="197" mass="21711">MSEAPKVFFILGGPGSGKGTNCARLVEDFGYTHFSAGDLLRAAAKEGTSEIAKKIGAMIRSGNIVPSEITVALLRQTLQEHPSGVGYIIDGFPRKADQAKMFEDGIARAAGIVYMQCSEATMEERLLSRGAGDAKRDDDNAETVRRRFRVNVEECEPVVEAYKKEGRCYVVDANRDRDIVYADVKEIFIQMGEKPIR</sequence>
<proteinExistence type="inferred from homology"/>
<evidence type="ECO:0000256" key="3">
    <source>
        <dbReference type="ARBA" id="ARBA00022777"/>
    </source>
</evidence>
<keyword evidence="3 4" id="KW-0418">Kinase</keyword>
<dbReference type="GO" id="GO:0006139">
    <property type="term" value="P:nucleobase-containing compound metabolic process"/>
    <property type="evidence" value="ECO:0007669"/>
    <property type="project" value="InterPro"/>
</dbReference>
<evidence type="ECO:0000313" key="6">
    <source>
        <dbReference type="EMBL" id="EPY37284.1"/>
    </source>
</evidence>
<evidence type="ECO:0000256" key="1">
    <source>
        <dbReference type="ARBA" id="ARBA00022679"/>
    </source>
</evidence>
<dbReference type="PROSITE" id="PS00113">
    <property type="entry name" value="ADENYLATE_KINASE"/>
    <property type="match status" value="1"/>
</dbReference>
<dbReference type="PRINTS" id="PR00094">
    <property type="entry name" value="ADENYLTKNASE"/>
</dbReference>
<dbReference type="CDD" id="cd01428">
    <property type="entry name" value="ADK"/>
    <property type="match status" value="1"/>
</dbReference>
<organism evidence="5 7">
    <name type="scientific">Strigomonas culicis</name>
    <dbReference type="NCBI Taxonomy" id="28005"/>
    <lineage>
        <taxon>Eukaryota</taxon>
        <taxon>Discoba</taxon>
        <taxon>Euglenozoa</taxon>
        <taxon>Kinetoplastea</taxon>
        <taxon>Metakinetoplastina</taxon>
        <taxon>Trypanosomatida</taxon>
        <taxon>Trypanosomatidae</taxon>
        <taxon>Strigomonadinae</taxon>
        <taxon>Strigomonas</taxon>
    </lineage>
</organism>
<reference evidence="5 7" key="1">
    <citation type="journal article" date="2013" name="PLoS ONE">
        <title>Predicting the Proteins of Angomonas deanei, Strigomonas culicis and Their Respective Endosymbionts Reveals New Aspects of the Trypanosomatidae Family.</title>
        <authorList>
            <person name="Motta M.C."/>
            <person name="Martins A.C."/>
            <person name="de Souza S.S."/>
            <person name="Catta-Preta C.M."/>
            <person name="Silva R."/>
            <person name="Klein C.C."/>
            <person name="de Almeida L.G."/>
            <person name="de Lima Cunha O."/>
            <person name="Ciapina L.P."/>
            <person name="Brocchi M."/>
            <person name="Colabardini A.C."/>
            <person name="de Araujo Lima B."/>
            <person name="Machado C.R."/>
            <person name="de Almeida Soares C.M."/>
            <person name="Probst C.M."/>
            <person name="de Menezes C.B."/>
            <person name="Thompson C.E."/>
            <person name="Bartholomeu D.C."/>
            <person name="Gradia D.F."/>
            <person name="Pavoni D.P."/>
            <person name="Grisard E.C."/>
            <person name="Fantinatti-Garboggini F."/>
            <person name="Marchini F.K."/>
            <person name="Rodrigues-Luiz G.F."/>
            <person name="Wagner G."/>
            <person name="Goldman G.H."/>
            <person name="Fietto J.L."/>
            <person name="Elias M.C."/>
            <person name="Goldman M.H."/>
            <person name="Sagot M.F."/>
            <person name="Pereira M."/>
            <person name="Stoco P.H."/>
            <person name="de Mendonca-Neto R.P."/>
            <person name="Teixeira S.M."/>
            <person name="Maciel T.E."/>
            <person name="de Oliveira Mendes T.A."/>
            <person name="Urmenyi T.P."/>
            <person name="de Souza W."/>
            <person name="Schenkman S."/>
            <person name="de Vasconcelos A.T."/>
        </authorList>
    </citation>
    <scope>NUCLEOTIDE SEQUENCE [LARGE SCALE GENOMIC DNA]</scope>
</reference>
<dbReference type="HAMAP" id="MF_00235">
    <property type="entry name" value="Adenylate_kinase_Adk"/>
    <property type="match status" value="1"/>
</dbReference>
<dbReference type="GO" id="GO:0019205">
    <property type="term" value="F:nucleobase-containing compound kinase activity"/>
    <property type="evidence" value="ECO:0007669"/>
    <property type="project" value="InterPro"/>
</dbReference>
<dbReference type="GO" id="GO:0005524">
    <property type="term" value="F:ATP binding"/>
    <property type="evidence" value="ECO:0007669"/>
    <property type="project" value="InterPro"/>
</dbReference>
<dbReference type="EMBL" id="ATMH01000863">
    <property type="protein sequence ID" value="EPY35884.1"/>
    <property type="molecule type" value="Genomic_DNA"/>
</dbReference>
<evidence type="ECO:0000313" key="5">
    <source>
        <dbReference type="EMBL" id="EPY35884.1"/>
    </source>
</evidence>
<dbReference type="AlphaFoldDB" id="S9V4A6"/>
<comment type="similarity">
    <text evidence="4">Belongs to the adenylate kinase family.</text>
</comment>
<dbReference type="PANTHER" id="PTHR23359">
    <property type="entry name" value="NUCLEOTIDE KINASE"/>
    <property type="match status" value="1"/>
</dbReference>
<keyword evidence="2" id="KW-0547">Nucleotide-binding</keyword>
<keyword evidence="1 4" id="KW-0808">Transferase</keyword>
<gene>
    <name evidence="6" type="ORF">STCU_00013</name>
    <name evidence="5" type="ORF">STCU_00863</name>
</gene>
<accession>S9V4A6</accession>
<dbReference type="EMBL" id="ATMH01000013">
    <property type="protein sequence ID" value="EPY37284.1"/>
    <property type="molecule type" value="Genomic_DNA"/>
</dbReference>
<dbReference type="OrthoDB" id="442176at2759"/>
<dbReference type="Gene3D" id="3.40.50.300">
    <property type="entry name" value="P-loop containing nucleotide triphosphate hydrolases"/>
    <property type="match status" value="1"/>
</dbReference>
<evidence type="ECO:0000256" key="4">
    <source>
        <dbReference type="RuleBase" id="RU003330"/>
    </source>
</evidence>
<dbReference type="Proteomes" id="UP000015354">
    <property type="component" value="Unassembled WGS sequence"/>
</dbReference>
<comment type="caution">
    <text evidence="5">The sequence shown here is derived from an EMBL/GenBank/DDBJ whole genome shotgun (WGS) entry which is preliminary data.</text>
</comment>
<dbReference type="Pfam" id="PF00406">
    <property type="entry name" value="ADK"/>
    <property type="match status" value="1"/>
</dbReference>
<evidence type="ECO:0000256" key="2">
    <source>
        <dbReference type="ARBA" id="ARBA00022741"/>
    </source>
</evidence>
<evidence type="ECO:0000313" key="7">
    <source>
        <dbReference type="Proteomes" id="UP000015354"/>
    </source>
</evidence>
<dbReference type="InterPro" id="IPR000850">
    <property type="entry name" value="Adenylat/UMP-CMP_kin"/>
</dbReference>
<dbReference type="InterPro" id="IPR027417">
    <property type="entry name" value="P-loop_NTPase"/>
</dbReference>
<name>S9V4A6_9TRYP</name>
<dbReference type="SUPFAM" id="SSF52540">
    <property type="entry name" value="P-loop containing nucleoside triphosphate hydrolases"/>
    <property type="match status" value="1"/>
</dbReference>
<keyword evidence="7" id="KW-1185">Reference proteome</keyword>
<dbReference type="InterPro" id="IPR033690">
    <property type="entry name" value="Adenylat_kinase_CS"/>
</dbReference>